<sequence>MKRILRSAAFAAAALLAASAASAQTTPAKTPTKTSTPAKTPAKTSSTTDQVLSDVERDLGVFREWINDRLDKADVVTKRELPRIKEEYETQSTRIDRGIDSLTAAGKREYAGLKNRYESWEARQERLEKQASQPETAQQTQTRMLGENVNITTARASEMTDLYGRFIDYVRTNRKNWAPEDWAQASVVLTRLNQRYEKVRDLIDVDDRLRIRSWQAEFRTLEQAKKTKEVISEK</sequence>
<gene>
    <name evidence="3" type="ORF">FDY95_20865</name>
</gene>
<evidence type="ECO:0000256" key="1">
    <source>
        <dbReference type="SAM" id="MobiDB-lite"/>
    </source>
</evidence>
<dbReference type="EMBL" id="VAJM01000013">
    <property type="protein sequence ID" value="TLM89525.1"/>
    <property type="molecule type" value="Genomic_DNA"/>
</dbReference>
<feature type="compositionally biased region" description="Low complexity" evidence="1">
    <location>
        <begin position="21"/>
        <end position="48"/>
    </location>
</feature>
<comment type="caution">
    <text evidence="3">The sequence shown here is derived from an EMBL/GenBank/DDBJ whole genome shotgun (WGS) entry which is preliminary data.</text>
</comment>
<feature type="region of interest" description="Disordered" evidence="1">
    <location>
        <begin position="21"/>
        <end position="51"/>
    </location>
</feature>
<keyword evidence="2" id="KW-0732">Signal</keyword>
<evidence type="ECO:0000313" key="3">
    <source>
        <dbReference type="EMBL" id="TLM89525.1"/>
    </source>
</evidence>
<organism evidence="3 4">
    <name type="scientific">Hymenobacter jeollabukensis</name>
    <dbReference type="NCBI Taxonomy" id="2025313"/>
    <lineage>
        <taxon>Bacteria</taxon>
        <taxon>Pseudomonadati</taxon>
        <taxon>Bacteroidota</taxon>
        <taxon>Cytophagia</taxon>
        <taxon>Cytophagales</taxon>
        <taxon>Hymenobacteraceae</taxon>
        <taxon>Hymenobacter</taxon>
    </lineage>
</organism>
<accession>A0A5R8WLI2</accession>
<reference evidence="3 4" key="1">
    <citation type="submission" date="2019-05" db="EMBL/GenBank/DDBJ databases">
        <title>Hymenobacter edaphi sp. nov., isolated from abandoned arsenic-contaminated farmland soil.</title>
        <authorList>
            <person name="Nie L."/>
        </authorList>
    </citation>
    <scope>NUCLEOTIDE SEQUENCE [LARGE SCALE GENOMIC DNA]</scope>
    <source>
        <strain evidence="3 4">1-3-3-8</strain>
    </source>
</reference>
<dbReference type="OrthoDB" id="886805at2"/>
<proteinExistence type="predicted"/>
<dbReference type="Proteomes" id="UP000305517">
    <property type="component" value="Unassembled WGS sequence"/>
</dbReference>
<name>A0A5R8WLI2_9BACT</name>
<protein>
    <recommendedName>
        <fullName evidence="5">DUF349 domain-containing protein</fullName>
    </recommendedName>
</protein>
<feature type="chain" id="PRO_5024457831" description="DUF349 domain-containing protein" evidence="2">
    <location>
        <begin position="24"/>
        <end position="234"/>
    </location>
</feature>
<evidence type="ECO:0000313" key="4">
    <source>
        <dbReference type="Proteomes" id="UP000305517"/>
    </source>
</evidence>
<feature type="signal peptide" evidence="2">
    <location>
        <begin position="1"/>
        <end position="23"/>
    </location>
</feature>
<evidence type="ECO:0008006" key="5">
    <source>
        <dbReference type="Google" id="ProtNLM"/>
    </source>
</evidence>
<keyword evidence="4" id="KW-1185">Reference proteome</keyword>
<dbReference type="RefSeq" id="WP_138080605.1">
    <property type="nucleotide sequence ID" value="NZ_VAJM01000013.1"/>
</dbReference>
<dbReference type="AlphaFoldDB" id="A0A5R8WLI2"/>
<evidence type="ECO:0000256" key="2">
    <source>
        <dbReference type="SAM" id="SignalP"/>
    </source>
</evidence>